<organism evidence="1 2">
    <name type="scientific">Anaeromyces robustus</name>
    <dbReference type="NCBI Taxonomy" id="1754192"/>
    <lineage>
        <taxon>Eukaryota</taxon>
        <taxon>Fungi</taxon>
        <taxon>Fungi incertae sedis</taxon>
        <taxon>Chytridiomycota</taxon>
        <taxon>Chytridiomycota incertae sedis</taxon>
        <taxon>Neocallimastigomycetes</taxon>
        <taxon>Neocallimastigales</taxon>
        <taxon>Neocallimastigaceae</taxon>
        <taxon>Anaeromyces</taxon>
    </lineage>
</organism>
<evidence type="ECO:0008006" key="3">
    <source>
        <dbReference type="Google" id="ProtNLM"/>
    </source>
</evidence>
<dbReference type="OrthoDB" id="2158928at2759"/>
<reference evidence="1 2" key="1">
    <citation type="submission" date="2016-08" db="EMBL/GenBank/DDBJ databases">
        <title>A Parts List for Fungal Cellulosomes Revealed by Comparative Genomics.</title>
        <authorList>
            <consortium name="DOE Joint Genome Institute"/>
            <person name="Haitjema C.H."/>
            <person name="Gilmore S.P."/>
            <person name="Henske J.K."/>
            <person name="Solomon K.V."/>
            <person name="De Groot R."/>
            <person name="Kuo A."/>
            <person name="Mondo S.J."/>
            <person name="Salamov A.A."/>
            <person name="Labutti K."/>
            <person name="Zhao Z."/>
            <person name="Chiniquy J."/>
            <person name="Barry K."/>
            <person name="Brewer H.M."/>
            <person name="Purvine S.O."/>
            <person name="Wright A.T."/>
            <person name="Boxma B."/>
            <person name="Van Alen T."/>
            <person name="Hackstein J.H."/>
            <person name="Baker S.E."/>
            <person name="Grigoriev I.V."/>
            <person name="O'Malley M.A."/>
        </authorList>
    </citation>
    <scope>NUCLEOTIDE SEQUENCE [LARGE SCALE GENOMIC DNA]</scope>
    <source>
        <strain evidence="1 2">S4</strain>
    </source>
</reference>
<name>A0A1Y1WVT7_9FUNG</name>
<sequence length="254" mass="28480">MSNNRINNIINNNKFDCGGIQLNNDITANIKISNFTNNNSKSNGGVICINNLSSLKLDLISNRFINNKAINGGAIYLSEGDIKNLEINNKSRIITSKNNIFKENIALDFGGAIYYNSRQIKITNFESNEIILNKAGIMGGGVYFEELLSKEEFKGYKFTLNNNTVSSYIDNYTSKPAYITLDTNLNKNSFNITTGDYFPLSFSLYDKYDNLIVDITKYYSFINLKVLLEEKNPSNSDNNSNISLKGNIGLFVHG</sequence>
<dbReference type="PANTHER" id="PTHR32158">
    <property type="entry name" value="RING-TYPE DOMAIN-CONTAINING PROTEIN"/>
    <property type="match status" value="1"/>
</dbReference>
<proteinExistence type="predicted"/>
<accession>A0A1Y1WVT7</accession>
<evidence type="ECO:0000313" key="1">
    <source>
        <dbReference type="EMBL" id="ORX77657.1"/>
    </source>
</evidence>
<reference evidence="1 2" key="2">
    <citation type="submission" date="2016-08" db="EMBL/GenBank/DDBJ databases">
        <title>Pervasive Adenine N6-methylation of Active Genes in Fungi.</title>
        <authorList>
            <consortium name="DOE Joint Genome Institute"/>
            <person name="Mondo S.J."/>
            <person name="Dannebaum R.O."/>
            <person name="Kuo R.C."/>
            <person name="Labutti K."/>
            <person name="Haridas S."/>
            <person name="Kuo A."/>
            <person name="Salamov A."/>
            <person name="Ahrendt S.R."/>
            <person name="Lipzen A."/>
            <person name="Sullivan W."/>
            <person name="Andreopoulos W.B."/>
            <person name="Clum A."/>
            <person name="Lindquist E."/>
            <person name="Daum C."/>
            <person name="Ramamoorthy G.K."/>
            <person name="Gryganskyi A."/>
            <person name="Culley D."/>
            <person name="Magnuson J.K."/>
            <person name="James T.Y."/>
            <person name="O'Malley M.A."/>
            <person name="Stajich J.E."/>
            <person name="Spatafora J.W."/>
            <person name="Visel A."/>
            <person name="Grigoriev I.V."/>
        </authorList>
    </citation>
    <scope>NUCLEOTIDE SEQUENCE [LARGE SCALE GENOMIC DNA]</scope>
    <source>
        <strain evidence="1 2">S4</strain>
    </source>
</reference>
<dbReference type="PANTHER" id="PTHR32158:SF21">
    <property type="match status" value="1"/>
</dbReference>
<keyword evidence="2" id="KW-1185">Reference proteome</keyword>
<gene>
    <name evidence="1" type="ORF">BCR32DRAFT_247751</name>
</gene>
<comment type="caution">
    <text evidence="1">The sequence shown here is derived from an EMBL/GenBank/DDBJ whole genome shotgun (WGS) entry which is preliminary data.</text>
</comment>
<dbReference type="AlphaFoldDB" id="A0A1Y1WVT7"/>
<evidence type="ECO:0000313" key="2">
    <source>
        <dbReference type="Proteomes" id="UP000193944"/>
    </source>
</evidence>
<protein>
    <recommendedName>
        <fullName evidence="3">Right handed beta helix domain-containing protein</fullName>
    </recommendedName>
</protein>
<dbReference type="Proteomes" id="UP000193944">
    <property type="component" value="Unassembled WGS sequence"/>
</dbReference>
<dbReference type="EMBL" id="MCFG01000239">
    <property type="protein sequence ID" value="ORX77657.1"/>
    <property type="molecule type" value="Genomic_DNA"/>
</dbReference>